<evidence type="ECO:0000256" key="2">
    <source>
        <dbReference type="ARBA" id="ARBA00023125"/>
    </source>
</evidence>
<evidence type="ECO:0000256" key="1">
    <source>
        <dbReference type="ARBA" id="ARBA00004123"/>
    </source>
</evidence>
<dbReference type="InterPro" id="IPR043452">
    <property type="entry name" value="BZIP46-like"/>
</dbReference>
<dbReference type="InterPro" id="IPR004827">
    <property type="entry name" value="bZIP"/>
</dbReference>
<dbReference type="GO" id="GO:0003677">
    <property type="term" value="F:DNA binding"/>
    <property type="evidence" value="ECO:0007669"/>
    <property type="project" value="UniProtKB-KW"/>
</dbReference>
<keyword evidence="2" id="KW-0238">DNA-binding</keyword>
<dbReference type="GO" id="GO:0045893">
    <property type="term" value="P:positive regulation of DNA-templated transcription"/>
    <property type="evidence" value="ECO:0007669"/>
    <property type="project" value="InterPro"/>
</dbReference>
<dbReference type="GO" id="GO:0005634">
    <property type="term" value="C:nucleus"/>
    <property type="evidence" value="ECO:0007669"/>
    <property type="project" value="UniProtKB-SubCell"/>
</dbReference>
<dbReference type="Gene3D" id="1.20.5.170">
    <property type="match status" value="1"/>
</dbReference>
<feature type="compositionally biased region" description="Basic and acidic residues" evidence="5">
    <location>
        <begin position="173"/>
        <end position="188"/>
    </location>
</feature>
<gene>
    <name evidence="7" type="ORF">SLEP1_g52217</name>
</gene>
<dbReference type="PANTHER" id="PTHR22952">
    <property type="entry name" value="CAMP-RESPONSE ELEMENT BINDING PROTEIN-RELATED"/>
    <property type="match status" value="1"/>
</dbReference>
<comment type="subcellular location">
    <subcellularLocation>
        <location evidence="1">Nucleus</location>
    </subcellularLocation>
</comment>
<evidence type="ECO:0000259" key="6">
    <source>
        <dbReference type="SMART" id="SM00338"/>
    </source>
</evidence>
<evidence type="ECO:0000313" key="7">
    <source>
        <dbReference type="EMBL" id="GKV45095.1"/>
    </source>
</evidence>
<comment type="caution">
    <text evidence="7">The sequence shown here is derived from an EMBL/GenBank/DDBJ whole genome shotgun (WGS) entry which is preliminary data.</text>
</comment>
<keyword evidence="4" id="KW-0175">Coiled coil</keyword>
<dbReference type="EMBL" id="BPVZ01000190">
    <property type="protein sequence ID" value="GKV45095.1"/>
    <property type="molecule type" value="Genomic_DNA"/>
</dbReference>
<keyword evidence="3" id="KW-0539">Nucleus</keyword>
<organism evidence="7 8">
    <name type="scientific">Rubroshorea leprosula</name>
    <dbReference type="NCBI Taxonomy" id="152421"/>
    <lineage>
        <taxon>Eukaryota</taxon>
        <taxon>Viridiplantae</taxon>
        <taxon>Streptophyta</taxon>
        <taxon>Embryophyta</taxon>
        <taxon>Tracheophyta</taxon>
        <taxon>Spermatophyta</taxon>
        <taxon>Magnoliopsida</taxon>
        <taxon>eudicotyledons</taxon>
        <taxon>Gunneridae</taxon>
        <taxon>Pentapetalae</taxon>
        <taxon>rosids</taxon>
        <taxon>malvids</taxon>
        <taxon>Malvales</taxon>
        <taxon>Dipterocarpaceae</taxon>
        <taxon>Rubroshorea</taxon>
    </lineage>
</organism>
<feature type="domain" description="BZIP" evidence="6">
    <location>
        <begin position="171"/>
        <end position="243"/>
    </location>
</feature>
<dbReference type="SMART" id="SM00338">
    <property type="entry name" value="BRLZ"/>
    <property type="match status" value="1"/>
</dbReference>
<protein>
    <recommendedName>
        <fullName evidence="6">BZIP domain-containing protein</fullName>
    </recommendedName>
</protein>
<dbReference type="Proteomes" id="UP001054252">
    <property type="component" value="Unassembled WGS sequence"/>
</dbReference>
<dbReference type="CDD" id="cd14707">
    <property type="entry name" value="bZIP_plant_BZIP46"/>
    <property type="match status" value="1"/>
</dbReference>
<proteinExistence type="predicted"/>
<evidence type="ECO:0000256" key="3">
    <source>
        <dbReference type="ARBA" id="ARBA00023242"/>
    </source>
</evidence>
<sequence length="252" mass="28055">MLSSSTAVEVEVEVEVEEEEEEPTNLLNRVSSSSSSKSSSSSPSLLIPRTMEEVWRNINLGSIQNYSANPRRQSIIPHNPNFIVQDFFARSDPPTSAHGQPTLFPSLVLPPPATVLSLNSGPGFDFLENSRLRSNFIPNSTSSCNCLFRALTSSTSLGSLGKRRAQDSDNDSGEERHKKLIKSRESAARSRAKKKETHRFSISAYTKDLESEVQKLKKENARLKRLQEQLRKAAAAQVNKEHKLERTSTAPF</sequence>
<name>A0AAV5M5N9_9ROSI</name>
<evidence type="ECO:0000256" key="4">
    <source>
        <dbReference type="SAM" id="Coils"/>
    </source>
</evidence>
<feature type="compositionally biased region" description="Low complexity" evidence="5">
    <location>
        <begin position="31"/>
        <end position="44"/>
    </location>
</feature>
<accession>A0AAV5M5N9</accession>
<reference evidence="7 8" key="1">
    <citation type="journal article" date="2021" name="Commun. Biol.">
        <title>The genome of Shorea leprosula (Dipterocarpaceae) highlights the ecological relevance of drought in aseasonal tropical rainforests.</title>
        <authorList>
            <person name="Ng K.K.S."/>
            <person name="Kobayashi M.J."/>
            <person name="Fawcett J.A."/>
            <person name="Hatakeyama M."/>
            <person name="Paape T."/>
            <person name="Ng C.H."/>
            <person name="Ang C.C."/>
            <person name="Tnah L.H."/>
            <person name="Lee C.T."/>
            <person name="Nishiyama T."/>
            <person name="Sese J."/>
            <person name="O'Brien M.J."/>
            <person name="Copetti D."/>
            <person name="Mohd Noor M.I."/>
            <person name="Ong R.C."/>
            <person name="Putra M."/>
            <person name="Sireger I.Z."/>
            <person name="Indrioko S."/>
            <person name="Kosugi Y."/>
            <person name="Izuno A."/>
            <person name="Isagi Y."/>
            <person name="Lee S.L."/>
            <person name="Shimizu K.K."/>
        </authorList>
    </citation>
    <scope>NUCLEOTIDE SEQUENCE [LARGE SCALE GENOMIC DNA]</scope>
    <source>
        <strain evidence="7">214</strain>
    </source>
</reference>
<feature type="coiled-coil region" evidence="4">
    <location>
        <begin position="206"/>
        <end position="243"/>
    </location>
</feature>
<feature type="compositionally biased region" description="Acidic residues" evidence="5">
    <location>
        <begin position="10"/>
        <end position="23"/>
    </location>
</feature>
<evidence type="ECO:0000313" key="8">
    <source>
        <dbReference type="Proteomes" id="UP001054252"/>
    </source>
</evidence>
<dbReference type="AlphaFoldDB" id="A0AAV5M5N9"/>
<keyword evidence="8" id="KW-1185">Reference proteome</keyword>
<dbReference type="PANTHER" id="PTHR22952:SF433">
    <property type="entry name" value="PROTEIN FD"/>
    <property type="match status" value="1"/>
</dbReference>
<evidence type="ECO:0000256" key="5">
    <source>
        <dbReference type="SAM" id="MobiDB-lite"/>
    </source>
</evidence>
<feature type="region of interest" description="Disordered" evidence="5">
    <location>
        <begin position="159"/>
        <end position="197"/>
    </location>
</feature>
<dbReference type="GO" id="GO:0003700">
    <property type="term" value="F:DNA-binding transcription factor activity"/>
    <property type="evidence" value="ECO:0007669"/>
    <property type="project" value="InterPro"/>
</dbReference>
<feature type="region of interest" description="Disordered" evidence="5">
    <location>
        <begin position="1"/>
        <end position="45"/>
    </location>
</feature>